<dbReference type="AlphaFoldDB" id="B1NNY9"/>
<evidence type="ECO:0000313" key="1">
    <source>
        <dbReference type="EMBL" id="ACA42504.1"/>
    </source>
</evidence>
<name>B1NNY9_STREQ</name>
<proteinExistence type="predicted"/>
<reference evidence="1" key="2">
    <citation type="journal article" date="2008" name="J. Antimicrob. Chemother.">
        <title>Identification of tet(S) gene area in tetracycline-resistant Streptococcus dysgalactiae subsp. equisimilis clinical isolates.</title>
        <authorList>
            <person name="Liu L.C."/>
            <person name="Tsai J.C."/>
            <person name="Hsueh P.R."/>
            <person name="Tseng S.P."/>
            <person name="Hung W.C."/>
            <person name="Chen H.J."/>
            <person name="Teng L.J."/>
        </authorList>
    </citation>
    <scope>NUCLEOTIDE SEQUENCE</scope>
    <source>
        <strain evidence="1">NTUH_3375</strain>
    </source>
</reference>
<dbReference type="EMBL" id="EF682210">
    <property type="protein sequence ID" value="ACA42504.1"/>
    <property type="molecule type" value="Genomic_DNA"/>
</dbReference>
<dbReference type="InterPro" id="IPR029057">
    <property type="entry name" value="PRTase-like"/>
</dbReference>
<dbReference type="SUPFAM" id="SSF53271">
    <property type="entry name" value="PRTase-like"/>
    <property type="match status" value="1"/>
</dbReference>
<dbReference type="GO" id="GO:0016740">
    <property type="term" value="F:transferase activity"/>
    <property type="evidence" value="ECO:0007669"/>
    <property type="project" value="UniProtKB-KW"/>
</dbReference>
<reference evidence="1" key="1">
    <citation type="submission" date="2007-06" db="EMBL/GenBank/DDBJ databases">
        <authorList>
            <person name="Teng L.-J."/>
            <person name="Liu L.-C."/>
        </authorList>
    </citation>
    <scope>NUCLEOTIDE SEQUENCE</scope>
    <source>
        <strain evidence="1">NTUH_3375</strain>
    </source>
</reference>
<organism evidence="1">
    <name type="scientific">Streptococcus dysgalactiae subsp. equisimilis</name>
    <name type="common">Streptococcus equisimilis</name>
    <dbReference type="NCBI Taxonomy" id="119602"/>
    <lineage>
        <taxon>Bacteria</taxon>
        <taxon>Bacillati</taxon>
        <taxon>Bacillota</taxon>
        <taxon>Bacilli</taxon>
        <taxon>Lactobacillales</taxon>
        <taxon>Streptococcaceae</taxon>
        <taxon>Streptococcus</taxon>
    </lineage>
</organism>
<feature type="non-terminal residue" evidence="1">
    <location>
        <position position="85"/>
    </location>
</feature>
<sequence length="85" mass="9422">MESTDVINEIRGILPRNSIGKYDLLTIFTHKTVFDKIVKVLSLDFQNKVDYVAAPEAIGWILGTAIAKELGVGFIGVRKGDKLPY</sequence>
<accession>B1NNY9</accession>
<protein>
    <submittedName>
        <fullName evidence="1">Putative adenine phosophoribosyltransferase</fullName>
    </submittedName>
</protein>
<dbReference type="Gene3D" id="3.40.50.2020">
    <property type="match status" value="1"/>
</dbReference>
<keyword evidence="1" id="KW-0808">Transferase</keyword>